<dbReference type="KEGG" id="nno:NONO_c59650"/>
<evidence type="ECO:0000313" key="1">
    <source>
        <dbReference type="EMBL" id="AHH20741.1"/>
    </source>
</evidence>
<dbReference type="STRING" id="1415166.NONO_c59650"/>
<accession>W5TU61</accession>
<proteinExistence type="predicted"/>
<name>W5TU61_9NOCA</name>
<dbReference type="EMBL" id="CP006850">
    <property type="protein sequence ID" value="AHH20741.1"/>
    <property type="molecule type" value="Genomic_DNA"/>
</dbReference>
<reference evidence="1 2" key="1">
    <citation type="journal article" date="2014" name="Appl. Environ. Microbiol.">
        <title>Insights into the Microbial Degradation of Rubber and Gutta-Percha by Analysis of the Complete Genome of Nocardia nova SH22a.</title>
        <authorList>
            <person name="Luo Q."/>
            <person name="Hiessl S."/>
            <person name="Poehlein A."/>
            <person name="Daniel R."/>
            <person name="Steinbuchel A."/>
        </authorList>
    </citation>
    <scope>NUCLEOTIDE SEQUENCE [LARGE SCALE GENOMIC DNA]</scope>
    <source>
        <strain evidence="1">SH22a</strain>
    </source>
</reference>
<protein>
    <submittedName>
        <fullName evidence="1">Uncharacterized protein</fullName>
    </submittedName>
</protein>
<organism evidence="1 2">
    <name type="scientific">Nocardia nova SH22a</name>
    <dbReference type="NCBI Taxonomy" id="1415166"/>
    <lineage>
        <taxon>Bacteria</taxon>
        <taxon>Bacillati</taxon>
        <taxon>Actinomycetota</taxon>
        <taxon>Actinomycetes</taxon>
        <taxon>Mycobacteriales</taxon>
        <taxon>Nocardiaceae</taxon>
        <taxon>Nocardia</taxon>
    </lineage>
</organism>
<gene>
    <name evidence="1" type="ORF">NONO_c59650</name>
</gene>
<sequence length="62" mass="7084">MSDEFELLERIRVWTEPRTLDEIRRERLRPLDSMGALHDSALILCARGDSRSAPGIEGESET</sequence>
<dbReference type="Proteomes" id="UP000019150">
    <property type="component" value="Chromosome"/>
</dbReference>
<evidence type="ECO:0000313" key="2">
    <source>
        <dbReference type="Proteomes" id="UP000019150"/>
    </source>
</evidence>
<keyword evidence="2" id="KW-1185">Reference proteome</keyword>
<dbReference type="AlphaFoldDB" id="W5TU61"/>
<dbReference type="HOGENOM" id="CLU_2899651_0_0_11"/>